<organism evidence="1 2">
    <name type="scientific">Paenibacillus rhizophilus</name>
    <dbReference type="NCBI Taxonomy" id="1850366"/>
    <lineage>
        <taxon>Bacteria</taxon>
        <taxon>Bacillati</taxon>
        <taxon>Bacillota</taxon>
        <taxon>Bacilli</taxon>
        <taxon>Bacillales</taxon>
        <taxon>Paenibacillaceae</taxon>
        <taxon>Paenibacillus</taxon>
    </lineage>
</organism>
<name>A0A3N9NXB8_9BACL</name>
<accession>A0A3N9NXB8</accession>
<dbReference type="OrthoDB" id="2644473at2"/>
<proteinExistence type="predicted"/>
<dbReference type="RefSeq" id="WP_124697660.1">
    <property type="nucleotide sequence ID" value="NZ_JBHUFE010000027.1"/>
</dbReference>
<dbReference type="EMBL" id="RQPI01000019">
    <property type="protein sequence ID" value="RQW08623.1"/>
    <property type="molecule type" value="Genomic_DNA"/>
</dbReference>
<protein>
    <submittedName>
        <fullName evidence="1">Uncharacterized protein</fullName>
    </submittedName>
</protein>
<reference evidence="1 2" key="1">
    <citation type="submission" date="2018-11" db="EMBL/GenBank/DDBJ databases">
        <title>Genome sequence of strain 7197.</title>
        <authorList>
            <person name="Gao J."/>
            <person name="Sun J."/>
        </authorList>
    </citation>
    <scope>NUCLEOTIDE SEQUENCE [LARGE SCALE GENOMIC DNA]</scope>
    <source>
        <strain evidence="1 2">7197</strain>
    </source>
</reference>
<evidence type="ECO:0000313" key="2">
    <source>
        <dbReference type="Proteomes" id="UP000282529"/>
    </source>
</evidence>
<gene>
    <name evidence="1" type="ORF">EH198_22030</name>
</gene>
<keyword evidence="2" id="KW-1185">Reference proteome</keyword>
<dbReference type="AlphaFoldDB" id="A0A3N9NXB8"/>
<comment type="caution">
    <text evidence="1">The sequence shown here is derived from an EMBL/GenBank/DDBJ whole genome shotgun (WGS) entry which is preliminary data.</text>
</comment>
<evidence type="ECO:0000313" key="1">
    <source>
        <dbReference type="EMBL" id="RQW08623.1"/>
    </source>
</evidence>
<dbReference type="Proteomes" id="UP000282529">
    <property type="component" value="Unassembled WGS sequence"/>
</dbReference>
<sequence>MYKSHVIAGRILEIRDDHVLTQQGDVICSYHSRYYLLPDEEAWTETLSNTQDLPDTPLEPLNKHHRFMGIGKRWNIAIPRFLHMKKSANRI</sequence>